<comment type="caution">
    <text evidence="10">The sequence shown here is derived from an EMBL/GenBank/DDBJ whole genome shotgun (WGS) entry which is preliminary data.</text>
</comment>
<dbReference type="InterPro" id="IPR038731">
    <property type="entry name" value="RgtA/B/C-like"/>
</dbReference>
<evidence type="ECO:0000313" key="10">
    <source>
        <dbReference type="EMBL" id="MDO7875078.1"/>
    </source>
</evidence>
<dbReference type="RefSeq" id="WP_305006397.1">
    <property type="nucleotide sequence ID" value="NZ_JAUQSY010000006.1"/>
</dbReference>
<feature type="transmembrane region" description="Helical" evidence="8">
    <location>
        <begin position="353"/>
        <end position="373"/>
    </location>
</feature>
<keyword evidence="11" id="KW-1185">Reference proteome</keyword>
<dbReference type="Proteomes" id="UP001176429">
    <property type="component" value="Unassembled WGS sequence"/>
</dbReference>
<accession>A0ABT9BBR6</accession>
<dbReference type="EMBL" id="JAUQSY010000006">
    <property type="protein sequence ID" value="MDO7875078.1"/>
    <property type="molecule type" value="Genomic_DNA"/>
</dbReference>
<feature type="transmembrane region" description="Helical" evidence="8">
    <location>
        <begin position="234"/>
        <end position="252"/>
    </location>
</feature>
<sequence length="527" mass="59559">MNSSSSIASTPYQRLLSRPHHLAAALLLTGVAAVYYLPFLHELPTAIHTWAQSDRFSLALNFYDYGFHFLTPRTSSLTSIGGVTGVEFPLQAYLAALGGLVFGRDNIVAVFRGLDVVMTVLGFFYMFRLIYERTGHFVAGLVPAAFLLASPFFAFYAGSFLPDPFSLSLSFIAYFYWLRFFDQRQFSDLRRALLLLALAGLIKTTTALLFGSVVGITVLWAYFDPTLLLPRERWQLLVWAGLGLGVIGYFFLHNQQLNEIYHSGQFRASTNPVQDPETWHELQQSVRRYWWLEYATRTHYRILAVCAVLLLGFARPNLRRYLPLTLLLLASVAVAGVFVLVMGSGLSIHDYHWICSFVPPALLLLLLGLLNLSQYTGRIRHATTLLFAALTIFLIVIGYKRLNRRMSDDYLPLSQYYTHQWMRGGAAEMQQARVPTTANVLYVADAVNVAQVYFDRRGISWEPADVGAVPVDDYLNMMAADSLDYLVFSPTDFNRLAPQQAALAAAFETIGQRPAVILRRRDRQRPW</sequence>
<evidence type="ECO:0000256" key="7">
    <source>
        <dbReference type="ARBA" id="ARBA00023136"/>
    </source>
</evidence>
<evidence type="ECO:0000259" key="9">
    <source>
        <dbReference type="Pfam" id="PF13231"/>
    </source>
</evidence>
<evidence type="ECO:0000256" key="1">
    <source>
        <dbReference type="ARBA" id="ARBA00004651"/>
    </source>
</evidence>
<evidence type="ECO:0000256" key="6">
    <source>
        <dbReference type="ARBA" id="ARBA00022989"/>
    </source>
</evidence>
<organism evidence="10 11">
    <name type="scientific">Hymenobacter aranciens</name>
    <dbReference type="NCBI Taxonomy" id="3063996"/>
    <lineage>
        <taxon>Bacteria</taxon>
        <taxon>Pseudomonadati</taxon>
        <taxon>Bacteroidota</taxon>
        <taxon>Cytophagia</taxon>
        <taxon>Cytophagales</taxon>
        <taxon>Hymenobacteraceae</taxon>
        <taxon>Hymenobacter</taxon>
    </lineage>
</organism>
<feature type="transmembrane region" description="Helical" evidence="8">
    <location>
        <begin position="321"/>
        <end position="341"/>
    </location>
</feature>
<dbReference type="PANTHER" id="PTHR33908:SF11">
    <property type="entry name" value="MEMBRANE PROTEIN"/>
    <property type="match status" value="1"/>
</dbReference>
<evidence type="ECO:0000256" key="2">
    <source>
        <dbReference type="ARBA" id="ARBA00022475"/>
    </source>
</evidence>
<dbReference type="PANTHER" id="PTHR33908">
    <property type="entry name" value="MANNOSYLTRANSFERASE YKCB-RELATED"/>
    <property type="match status" value="1"/>
</dbReference>
<feature type="transmembrane region" description="Helical" evidence="8">
    <location>
        <begin position="298"/>
        <end position="315"/>
    </location>
</feature>
<feature type="transmembrane region" description="Helical" evidence="8">
    <location>
        <begin position="193"/>
        <end position="222"/>
    </location>
</feature>
<evidence type="ECO:0000313" key="11">
    <source>
        <dbReference type="Proteomes" id="UP001176429"/>
    </source>
</evidence>
<feature type="transmembrane region" description="Helical" evidence="8">
    <location>
        <begin position="107"/>
        <end position="125"/>
    </location>
</feature>
<protein>
    <submittedName>
        <fullName evidence="10">Glycosyltransferase family 39 protein</fullName>
        <ecNumber evidence="10">2.4.-.-</ecNumber>
    </submittedName>
</protein>
<reference evidence="10" key="1">
    <citation type="submission" date="2023-07" db="EMBL/GenBank/DDBJ databases">
        <authorList>
            <person name="Kim M.K."/>
        </authorList>
    </citation>
    <scope>NUCLEOTIDE SEQUENCE</scope>
    <source>
        <strain evidence="10">ASUV-10-1</strain>
    </source>
</reference>
<evidence type="ECO:0000256" key="4">
    <source>
        <dbReference type="ARBA" id="ARBA00022679"/>
    </source>
</evidence>
<proteinExistence type="predicted"/>
<evidence type="ECO:0000256" key="5">
    <source>
        <dbReference type="ARBA" id="ARBA00022692"/>
    </source>
</evidence>
<dbReference type="InterPro" id="IPR050297">
    <property type="entry name" value="LipidA_mod_glycosyltrf_83"/>
</dbReference>
<feature type="transmembrane region" description="Helical" evidence="8">
    <location>
        <begin position="164"/>
        <end position="181"/>
    </location>
</feature>
<feature type="transmembrane region" description="Helical" evidence="8">
    <location>
        <begin position="379"/>
        <end position="399"/>
    </location>
</feature>
<comment type="subcellular location">
    <subcellularLocation>
        <location evidence="1">Cell membrane</location>
        <topology evidence="1">Multi-pass membrane protein</topology>
    </subcellularLocation>
</comment>
<keyword evidence="7 8" id="KW-0472">Membrane</keyword>
<feature type="transmembrane region" description="Helical" evidence="8">
    <location>
        <begin position="137"/>
        <end position="158"/>
    </location>
</feature>
<name>A0ABT9BBR6_9BACT</name>
<feature type="domain" description="Glycosyltransferase RgtA/B/C/D-like" evidence="9">
    <location>
        <begin position="89"/>
        <end position="219"/>
    </location>
</feature>
<dbReference type="EC" id="2.4.-.-" evidence="10"/>
<keyword evidence="4 10" id="KW-0808">Transferase</keyword>
<gene>
    <name evidence="10" type="ORF">Q5H93_10080</name>
</gene>
<evidence type="ECO:0000256" key="8">
    <source>
        <dbReference type="SAM" id="Phobius"/>
    </source>
</evidence>
<dbReference type="Pfam" id="PF13231">
    <property type="entry name" value="PMT_2"/>
    <property type="match status" value="1"/>
</dbReference>
<keyword evidence="6 8" id="KW-1133">Transmembrane helix</keyword>
<keyword evidence="2" id="KW-1003">Cell membrane</keyword>
<dbReference type="GO" id="GO:0016757">
    <property type="term" value="F:glycosyltransferase activity"/>
    <property type="evidence" value="ECO:0007669"/>
    <property type="project" value="UniProtKB-KW"/>
</dbReference>
<evidence type="ECO:0000256" key="3">
    <source>
        <dbReference type="ARBA" id="ARBA00022676"/>
    </source>
</evidence>
<keyword evidence="3 10" id="KW-0328">Glycosyltransferase</keyword>
<feature type="transmembrane region" description="Helical" evidence="8">
    <location>
        <begin position="21"/>
        <end position="40"/>
    </location>
</feature>
<keyword evidence="5 8" id="KW-0812">Transmembrane</keyword>